<dbReference type="SUPFAM" id="SSF47986">
    <property type="entry name" value="DEATH domain"/>
    <property type="match status" value="2"/>
</dbReference>
<dbReference type="PANTHER" id="PTHR48169:SF7">
    <property type="entry name" value="CASPASE 10"/>
    <property type="match status" value="1"/>
</dbReference>
<dbReference type="InterPro" id="IPR011029">
    <property type="entry name" value="DEATH-like_dom_sf"/>
</dbReference>
<gene>
    <name evidence="3" type="ORF">GBAR_LOCUS25198</name>
</gene>
<accession>A0AA35TDN9</accession>
<dbReference type="AlphaFoldDB" id="A0AA35TDN9"/>
<reference evidence="3" key="1">
    <citation type="submission" date="2023-03" db="EMBL/GenBank/DDBJ databases">
        <authorList>
            <person name="Steffen K."/>
            <person name="Cardenas P."/>
        </authorList>
    </citation>
    <scope>NUCLEOTIDE SEQUENCE</scope>
</reference>
<dbReference type="Gene3D" id="1.10.533.10">
    <property type="entry name" value="Death Domain, Fas"/>
    <property type="match status" value="2"/>
</dbReference>
<dbReference type="InterPro" id="IPR001875">
    <property type="entry name" value="DED_dom"/>
</dbReference>
<dbReference type="PANTHER" id="PTHR48169">
    <property type="entry name" value="DED DOMAIN-CONTAINING PROTEIN"/>
    <property type="match status" value="1"/>
</dbReference>
<dbReference type="GO" id="GO:0006915">
    <property type="term" value="P:apoptotic process"/>
    <property type="evidence" value="ECO:0007669"/>
    <property type="project" value="UniProtKB-KW"/>
</dbReference>
<proteinExistence type="predicted"/>
<dbReference type="Proteomes" id="UP001174909">
    <property type="component" value="Unassembled WGS sequence"/>
</dbReference>
<evidence type="ECO:0000313" key="4">
    <source>
        <dbReference type="Proteomes" id="UP001174909"/>
    </source>
</evidence>
<feature type="domain" description="DED" evidence="2">
    <location>
        <begin position="32"/>
        <end position="110"/>
    </location>
</feature>
<evidence type="ECO:0000259" key="2">
    <source>
        <dbReference type="PROSITE" id="PS50168"/>
    </source>
</evidence>
<comment type="caution">
    <text evidence="3">The sequence shown here is derived from an EMBL/GenBank/DDBJ whole genome shotgun (WGS) entry which is preliminary data.</text>
</comment>
<dbReference type="PROSITE" id="PS50168">
    <property type="entry name" value="DED"/>
    <property type="match status" value="2"/>
</dbReference>
<organism evidence="3 4">
    <name type="scientific">Geodia barretti</name>
    <name type="common">Barrett's horny sponge</name>
    <dbReference type="NCBI Taxonomy" id="519541"/>
    <lineage>
        <taxon>Eukaryota</taxon>
        <taxon>Metazoa</taxon>
        <taxon>Porifera</taxon>
        <taxon>Demospongiae</taxon>
        <taxon>Heteroscleromorpha</taxon>
        <taxon>Tetractinellida</taxon>
        <taxon>Astrophorina</taxon>
        <taxon>Geodiidae</taxon>
        <taxon>Geodia</taxon>
    </lineage>
</organism>
<feature type="domain" description="DED" evidence="2">
    <location>
        <begin position="146"/>
        <end position="224"/>
    </location>
</feature>
<evidence type="ECO:0000313" key="3">
    <source>
        <dbReference type="EMBL" id="CAI8045556.1"/>
    </source>
</evidence>
<keyword evidence="1" id="KW-0053">Apoptosis</keyword>
<dbReference type="EMBL" id="CASHTH010003479">
    <property type="protein sequence ID" value="CAI8045556.1"/>
    <property type="molecule type" value="Genomic_DNA"/>
</dbReference>
<sequence>MEASKSKKRVCVSLVPLARRPLRSSRHVVPTTHRKLLLEVAFKLRPCEVDELRFSVKDAVPDETAADALTALGLLECLERHKLLGPEKYAILRGYLEEMGRRDLADRLAPPEELGASTRTRPAIPGTLSRIAKCLDINCTVWPYSTYRRNALKVFRELGEGEVEQVRWLSQDFFSETSWANEMTGVELLNTLESSCLLGPGNYTFLIDCLEEIGRPDLMIHIMPPSLPHLPASMDIPALLRHRHFENIELKKKQYQFGIRNLMMVTQMASQNTTHMAVGWHKRILGALSPKYLEAHSSFIIENLPTTLINMSLHINDLLDSVQEYERHGDTAKFARHVSDCEQHLDILQSLMEEIDWDHTPRKRESIATSRQYHPVRQASYGAFSGIAELLLEFSGSRERLQEESRLLSKKLTRLESLLRLSGYMWSLTSWLIALLQVAVRSPVSLSRYDSLFRLLVHRNRHIIRSNSDMLDTVLSPTSVGRELLKGFRKNDLVTNPEEGGSDPVLLHVAATPIPVFAFVLLLLSQHPSLASSDLEEIVASLKLYVSSREEGFCRINGDVTMMVLQGIGRDIETFRYSKIQEFETHNVHGHGIADIFNL</sequence>
<keyword evidence="4" id="KW-1185">Reference proteome</keyword>
<dbReference type="Pfam" id="PF01335">
    <property type="entry name" value="DED"/>
    <property type="match status" value="2"/>
</dbReference>
<dbReference type="SMART" id="SM00031">
    <property type="entry name" value="DED"/>
    <property type="match status" value="2"/>
</dbReference>
<evidence type="ECO:0000256" key="1">
    <source>
        <dbReference type="ARBA" id="ARBA00022703"/>
    </source>
</evidence>
<name>A0AA35TDN9_GEOBA</name>
<protein>
    <recommendedName>
        <fullName evidence="2">DED domain-containing protein</fullName>
    </recommendedName>
</protein>
<dbReference type="GO" id="GO:0042981">
    <property type="term" value="P:regulation of apoptotic process"/>
    <property type="evidence" value="ECO:0007669"/>
    <property type="project" value="InterPro"/>
</dbReference>